<name>A0A1I8AHN0_9BILA</name>
<keyword evidence="7" id="KW-0732">Signal</keyword>
<evidence type="ECO:0000256" key="2">
    <source>
        <dbReference type="ARBA" id="ARBA00022723"/>
    </source>
</evidence>
<evidence type="ECO:0000256" key="1">
    <source>
        <dbReference type="ARBA" id="ARBA00022670"/>
    </source>
</evidence>
<evidence type="ECO:0000259" key="8">
    <source>
        <dbReference type="PROSITE" id="PS51864"/>
    </source>
</evidence>
<sequence length="164" mass="18303">MRRQQKPSVMTSCSCVLFYTALLLLTWGCSAVPTTREQLRSYFELDQDSPQEGGRAKRQAITRPTGKWPNATAYYGFDPTFPATGQDAVRMATAYWEANTCIRFTFVPDINNPPFQPVIKFFQSPGCYSNLGMQAVAATQDLSLADHCQQATELPVDYDPIATL</sequence>
<feature type="domain" description="Peptidase M12A" evidence="8">
    <location>
        <begin position="59"/>
        <end position="164"/>
    </location>
</feature>
<evidence type="ECO:0000256" key="4">
    <source>
        <dbReference type="ARBA" id="ARBA00022833"/>
    </source>
</evidence>
<dbReference type="SUPFAM" id="SSF55486">
    <property type="entry name" value="Metalloproteases ('zincins'), catalytic domain"/>
    <property type="match status" value="1"/>
</dbReference>
<dbReference type="PANTHER" id="PTHR10127">
    <property type="entry name" value="DISCOIDIN, CUB, EGF, LAMININ , AND ZINC METALLOPROTEASE DOMAIN CONTAINING"/>
    <property type="match status" value="1"/>
</dbReference>
<dbReference type="InterPro" id="IPR024079">
    <property type="entry name" value="MetalloPept_cat_dom_sf"/>
</dbReference>
<keyword evidence="3" id="KW-0378">Hydrolase</keyword>
<keyword evidence="2" id="KW-0479">Metal-binding</keyword>
<dbReference type="PROSITE" id="PS51864">
    <property type="entry name" value="ASTACIN"/>
    <property type="match status" value="1"/>
</dbReference>
<organism evidence="9 10">
    <name type="scientific">Steinernema glaseri</name>
    <dbReference type="NCBI Taxonomy" id="37863"/>
    <lineage>
        <taxon>Eukaryota</taxon>
        <taxon>Metazoa</taxon>
        <taxon>Ecdysozoa</taxon>
        <taxon>Nematoda</taxon>
        <taxon>Chromadorea</taxon>
        <taxon>Rhabditida</taxon>
        <taxon>Tylenchina</taxon>
        <taxon>Panagrolaimomorpha</taxon>
        <taxon>Strongyloidoidea</taxon>
        <taxon>Steinernematidae</taxon>
        <taxon>Steinernema</taxon>
    </lineage>
</organism>
<dbReference type="PANTHER" id="PTHR10127:SF780">
    <property type="entry name" value="METALLOENDOPEPTIDASE"/>
    <property type="match status" value="1"/>
</dbReference>
<dbReference type="WBParaSite" id="L893_g6045.t2">
    <property type="protein sequence ID" value="L893_g6045.t2"/>
    <property type="gene ID" value="L893_g6045"/>
</dbReference>
<feature type="signal peptide" evidence="7">
    <location>
        <begin position="1"/>
        <end position="31"/>
    </location>
</feature>
<dbReference type="Pfam" id="PF01400">
    <property type="entry name" value="Astacin"/>
    <property type="match status" value="1"/>
</dbReference>
<keyword evidence="1" id="KW-0645">Protease</keyword>
<keyword evidence="4" id="KW-0862">Zinc</keyword>
<keyword evidence="5" id="KW-0482">Metalloprotease</keyword>
<dbReference type="AlphaFoldDB" id="A0A1I8AHN0"/>
<comment type="caution">
    <text evidence="6">Lacks conserved residue(s) required for the propagation of feature annotation.</text>
</comment>
<dbReference type="GO" id="GO:0006508">
    <property type="term" value="P:proteolysis"/>
    <property type="evidence" value="ECO:0007669"/>
    <property type="project" value="UniProtKB-KW"/>
</dbReference>
<dbReference type="GO" id="GO:0046872">
    <property type="term" value="F:metal ion binding"/>
    <property type="evidence" value="ECO:0007669"/>
    <property type="project" value="UniProtKB-KW"/>
</dbReference>
<dbReference type="GO" id="GO:0004222">
    <property type="term" value="F:metalloendopeptidase activity"/>
    <property type="evidence" value="ECO:0007669"/>
    <property type="project" value="InterPro"/>
</dbReference>
<evidence type="ECO:0000256" key="3">
    <source>
        <dbReference type="ARBA" id="ARBA00022801"/>
    </source>
</evidence>
<feature type="chain" id="PRO_5009314662" evidence="7">
    <location>
        <begin position="32"/>
        <end position="164"/>
    </location>
</feature>
<reference evidence="10" key="1">
    <citation type="submission" date="2016-11" db="UniProtKB">
        <authorList>
            <consortium name="WormBaseParasite"/>
        </authorList>
    </citation>
    <scope>IDENTIFICATION</scope>
</reference>
<evidence type="ECO:0000256" key="7">
    <source>
        <dbReference type="SAM" id="SignalP"/>
    </source>
</evidence>
<proteinExistence type="predicted"/>
<dbReference type="InterPro" id="IPR001506">
    <property type="entry name" value="Peptidase_M12A"/>
</dbReference>
<keyword evidence="9" id="KW-1185">Reference proteome</keyword>
<evidence type="ECO:0000313" key="10">
    <source>
        <dbReference type="WBParaSite" id="L893_g6045.t2"/>
    </source>
</evidence>
<evidence type="ECO:0000313" key="9">
    <source>
        <dbReference type="Proteomes" id="UP000095287"/>
    </source>
</evidence>
<dbReference type="Gene3D" id="3.40.390.10">
    <property type="entry name" value="Collagenase (Catalytic Domain)"/>
    <property type="match status" value="1"/>
</dbReference>
<protein>
    <submittedName>
        <fullName evidence="10">Astacin domain-containing protein</fullName>
    </submittedName>
</protein>
<dbReference type="Proteomes" id="UP000095287">
    <property type="component" value="Unplaced"/>
</dbReference>
<accession>A0A1I8AHN0</accession>
<evidence type="ECO:0000256" key="6">
    <source>
        <dbReference type="PROSITE-ProRule" id="PRU01211"/>
    </source>
</evidence>
<evidence type="ECO:0000256" key="5">
    <source>
        <dbReference type="ARBA" id="ARBA00023049"/>
    </source>
</evidence>